<keyword evidence="3" id="KW-0378">Hydrolase</keyword>
<dbReference type="GO" id="GO:0004177">
    <property type="term" value="F:aminopeptidase activity"/>
    <property type="evidence" value="ECO:0007669"/>
    <property type="project" value="UniProtKB-KW"/>
</dbReference>
<protein>
    <submittedName>
        <fullName evidence="3">Aminopeptidase P family protein</fullName>
    </submittedName>
</protein>
<evidence type="ECO:0000313" key="4">
    <source>
        <dbReference type="Proteomes" id="UP000268094"/>
    </source>
</evidence>
<sequence>MVDISERINMAISTVELERRWAAVRAAMAERDIDVLLIQSNNDFMGGYVKYFTDVPSTNGYPVAVIFPRDEPMTVVAQGALGLDRELPPEGDGLRRGTRRFLGSPSFASAFYTSEYDAVLADRALARFATGTVGLVATAAISFALVDYLKRNSLAKANFVDASDLVDTIKSVKSEEELALIRGTAAMQDEVMEVVLKAIQPGMRDIEVAAIAEQVGHAMGSEQGLFLCSSAPVGVSAIFANRHLQKRVIQAGDQFTLLVENNGPGGLYTELGRTCVLGNASLEMKEEFAFALEAQHFMRSRLVPGTSPRELFEAYNAFMRKNGRPEERRLHSHGQGYDMVERPLIRADEPMLLRKNMNIVIHPSYATARTYSWVCDNFLVKEDGPAERLHKFPQKIFEIE</sequence>
<gene>
    <name evidence="3" type="ORF">D7V88_01245</name>
</gene>
<dbReference type="InterPro" id="IPR050659">
    <property type="entry name" value="Peptidase_M24B"/>
</dbReference>
<evidence type="ECO:0000259" key="2">
    <source>
        <dbReference type="Pfam" id="PF01321"/>
    </source>
</evidence>
<proteinExistence type="predicted"/>
<dbReference type="Pfam" id="PF01321">
    <property type="entry name" value="Creatinase_N"/>
    <property type="match status" value="1"/>
</dbReference>
<name>A0A3A8JN84_9BACT</name>
<keyword evidence="3" id="KW-0645">Protease</keyword>
<feature type="domain" description="Creatinase N-terminal" evidence="2">
    <location>
        <begin position="20"/>
        <end position="169"/>
    </location>
</feature>
<dbReference type="InterPro" id="IPR000994">
    <property type="entry name" value="Pept_M24"/>
</dbReference>
<keyword evidence="4" id="KW-1185">Reference proteome</keyword>
<feature type="domain" description="Peptidase M24" evidence="1">
    <location>
        <begin position="180"/>
        <end position="366"/>
    </location>
</feature>
<dbReference type="CDD" id="cd01066">
    <property type="entry name" value="APP_MetAP"/>
    <property type="match status" value="1"/>
</dbReference>
<evidence type="ECO:0000259" key="1">
    <source>
        <dbReference type="Pfam" id="PF00557"/>
    </source>
</evidence>
<dbReference type="Proteomes" id="UP000268094">
    <property type="component" value="Unassembled WGS sequence"/>
</dbReference>
<dbReference type="PANTHER" id="PTHR46112:SF2">
    <property type="entry name" value="XAA-PRO AMINOPEPTIDASE P-RELATED"/>
    <property type="match status" value="1"/>
</dbReference>
<dbReference type="InterPro" id="IPR000587">
    <property type="entry name" value="Creatinase_N"/>
</dbReference>
<dbReference type="AlphaFoldDB" id="A0A3A8JN84"/>
<evidence type="ECO:0000313" key="3">
    <source>
        <dbReference type="EMBL" id="RKG93764.1"/>
    </source>
</evidence>
<dbReference type="Pfam" id="PF00557">
    <property type="entry name" value="Peptidase_M24"/>
    <property type="match status" value="1"/>
</dbReference>
<reference evidence="4" key="1">
    <citation type="submission" date="2018-09" db="EMBL/GenBank/DDBJ databases">
        <authorList>
            <person name="Livingstone P.G."/>
            <person name="Whitworth D.E."/>
        </authorList>
    </citation>
    <scope>NUCLEOTIDE SEQUENCE [LARGE SCALE GENOMIC DNA]</scope>
    <source>
        <strain evidence="4">CA054A</strain>
    </source>
</reference>
<keyword evidence="3" id="KW-0031">Aminopeptidase</keyword>
<dbReference type="SUPFAM" id="SSF55920">
    <property type="entry name" value="Creatinase/aminopeptidase"/>
    <property type="match status" value="1"/>
</dbReference>
<dbReference type="InterPro" id="IPR029149">
    <property type="entry name" value="Creatin/AminoP/Spt16_N"/>
</dbReference>
<dbReference type="Gene3D" id="3.40.350.10">
    <property type="entry name" value="Creatinase/prolidase N-terminal domain"/>
    <property type="match status" value="1"/>
</dbReference>
<dbReference type="EMBL" id="RAVZ01000004">
    <property type="protein sequence ID" value="RKG93764.1"/>
    <property type="molecule type" value="Genomic_DNA"/>
</dbReference>
<accession>A0A3A8JN84</accession>
<dbReference type="PANTHER" id="PTHR46112">
    <property type="entry name" value="AMINOPEPTIDASE"/>
    <property type="match status" value="1"/>
</dbReference>
<dbReference type="SUPFAM" id="SSF53092">
    <property type="entry name" value="Creatinase/prolidase N-terminal domain"/>
    <property type="match status" value="1"/>
</dbReference>
<dbReference type="RefSeq" id="WP_120538739.1">
    <property type="nucleotide sequence ID" value="NZ_RAVZ01000004.1"/>
</dbReference>
<dbReference type="OrthoDB" id="9806388at2"/>
<comment type="caution">
    <text evidence="3">The sequence shown here is derived from an EMBL/GenBank/DDBJ whole genome shotgun (WGS) entry which is preliminary data.</text>
</comment>
<dbReference type="Gene3D" id="3.90.230.10">
    <property type="entry name" value="Creatinase/methionine aminopeptidase superfamily"/>
    <property type="match status" value="1"/>
</dbReference>
<organism evidence="3 4">
    <name type="scientific">Corallococcus terminator</name>
    <dbReference type="NCBI Taxonomy" id="2316733"/>
    <lineage>
        <taxon>Bacteria</taxon>
        <taxon>Pseudomonadati</taxon>
        <taxon>Myxococcota</taxon>
        <taxon>Myxococcia</taxon>
        <taxon>Myxococcales</taxon>
        <taxon>Cystobacterineae</taxon>
        <taxon>Myxococcaceae</taxon>
        <taxon>Corallococcus</taxon>
    </lineage>
</organism>
<dbReference type="InterPro" id="IPR036005">
    <property type="entry name" value="Creatinase/aminopeptidase-like"/>
</dbReference>